<evidence type="ECO:0000313" key="1">
    <source>
        <dbReference type="EMBL" id="GAA4382164.1"/>
    </source>
</evidence>
<dbReference type="EMBL" id="BAABGL010000001">
    <property type="protein sequence ID" value="GAA4382164.1"/>
    <property type="molecule type" value="Genomic_DNA"/>
</dbReference>
<keyword evidence="2" id="KW-1185">Reference proteome</keyword>
<accession>A0ABP8IZJ1</accession>
<proteinExistence type="predicted"/>
<sequence>MRQREDDDVVSGEDRGGRLLHGHVRVGDEVRLVLPEPAPCCRMAAHGCNVKVWMPAQEAQDLAPGVPGGP</sequence>
<comment type="caution">
    <text evidence="1">The sequence shown here is derived from an EMBL/GenBank/DDBJ whole genome shotgun (WGS) entry which is preliminary data.</text>
</comment>
<dbReference type="Proteomes" id="UP001500642">
    <property type="component" value="Unassembled WGS sequence"/>
</dbReference>
<reference evidence="2" key="1">
    <citation type="journal article" date="2019" name="Int. J. Syst. Evol. Microbiol.">
        <title>The Global Catalogue of Microorganisms (GCM) 10K type strain sequencing project: providing services to taxonomists for standard genome sequencing and annotation.</title>
        <authorList>
            <consortium name="The Broad Institute Genomics Platform"/>
            <consortium name="The Broad Institute Genome Sequencing Center for Infectious Disease"/>
            <person name="Wu L."/>
            <person name="Ma J."/>
        </authorList>
    </citation>
    <scope>NUCLEOTIDE SEQUENCE [LARGE SCALE GENOMIC DNA]</scope>
    <source>
        <strain evidence="2">JCM 17808</strain>
    </source>
</reference>
<name>A0ABP8IZJ1_9MICO</name>
<organism evidence="1 2">
    <name type="scientific">Brevibacterium pityocampae</name>
    <dbReference type="NCBI Taxonomy" id="506594"/>
    <lineage>
        <taxon>Bacteria</taxon>
        <taxon>Bacillati</taxon>
        <taxon>Actinomycetota</taxon>
        <taxon>Actinomycetes</taxon>
        <taxon>Micrococcales</taxon>
        <taxon>Brevibacteriaceae</taxon>
        <taxon>Brevibacterium</taxon>
    </lineage>
</organism>
<gene>
    <name evidence="1" type="ORF">GCM10023167_00260</name>
</gene>
<protein>
    <submittedName>
        <fullName evidence="1">Uncharacterized protein</fullName>
    </submittedName>
</protein>
<evidence type="ECO:0000313" key="2">
    <source>
        <dbReference type="Proteomes" id="UP001500642"/>
    </source>
</evidence>